<name>A0A1A9UVD3_GLOAU</name>
<reference evidence="1" key="1">
    <citation type="submission" date="2020-05" db="UniProtKB">
        <authorList>
            <consortium name="EnsemblMetazoa"/>
        </authorList>
    </citation>
    <scope>IDENTIFICATION</scope>
    <source>
        <strain evidence="1">TTRI</strain>
    </source>
</reference>
<dbReference type="Proteomes" id="UP000078200">
    <property type="component" value="Unassembled WGS sequence"/>
</dbReference>
<dbReference type="AlphaFoldDB" id="A0A1A9UVD3"/>
<dbReference type="VEuPathDB" id="VectorBase:GAUT016863"/>
<protein>
    <submittedName>
        <fullName evidence="1">Uncharacterized protein</fullName>
    </submittedName>
</protein>
<dbReference type="EnsemblMetazoa" id="GAUT016863-RA">
    <property type="protein sequence ID" value="GAUT016863-PA"/>
    <property type="gene ID" value="GAUT016863"/>
</dbReference>
<proteinExistence type="predicted"/>
<sequence>MPFTTLCSPQCDSYARYAALGNTLLKSYIQDNQSMLKIRYEIRLFMNVIMKNLLERVKPFASLFDISVNNRTGEQTAGSLENIPISGNGDDYHTLALFEKNGKFSAVGEGHKIMEILVSTNSSASAGSRSIDNNDVVVVAVVTKPKTKKATQPVSSSNPGGI</sequence>
<evidence type="ECO:0000313" key="1">
    <source>
        <dbReference type="EnsemblMetazoa" id="GAUT016863-PA"/>
    </source>
</evidence>
<accession>A0A1A9UVD3</accession>
<evidence type="ECO:0000313" key="2">
    <source>
        <dbReference type="Proteomes" id="UP000078200"/>
    </source>
</evidence>
<organism evidence="1 2">
    <name type="scientific">Glossina austeni</name>
    <name type="common">Savannah tsetse fly</name>
    <dbReference type="NCBI Taxonomy" id="7395"/>
    <lineage>
        <taxon>Eukaryota</taxon>
        <taxon>Metazoa</taxon>
        <taxon>Ecdysozoa</taxon>
        <taxon>Arthropoda</taxon>
        <taxon>Hexapoda</taxon>
        <taxon>Insecta</taxon>
        <taxon>Pterygota</taxon>
        <taxon>Neoptera</taxon>
        <taxon>Endopterygota</taxon>
        <taxon>Diptera</taxon>
        <taxon>Brachycera</taxon>
        <taxon>Muscomorpha</taxon>
        <taxon>Hippoboscoidea</taxon>
        <taxon>Glossinidae</taxon>
        <taxon>Glossina</taxon>
    </lineage>
</organism>
<keyword evidence="2" id="KW-1185">Reference proteome</keyword>